<evidence type="ECO:0000256" key="1">
    <source>
        <dbReference type="SAM" id="MobiDB-lite"/>
    </source>
</evidence>
<feature type="compositionally biased region" description="Basic and acidic residues" evidence="1">
    <location>
        <begin position="10"/>
        <end position="23"/>
    </location>
</feature>
<keyword evidence="2" id="KW-0378">Hydrolase</keyword>
<dbReference type="Proteomes" id="UP000265520">
    <property type="component" value="Unassembled WGS sequence"/>
</dbReference>
<comment type="caution">
    <text evidence="2">The sequence shown here is derived from an EMBL/GenBank/DDBJ whole genome shotgun (WGS) entry which is preliminary data.</text>
</comment>
<evidence type="ECO:0000313" key="3">
    <source>
        <dbReference type="Proteomes" id="UP000265520"/>
    </source>
</evidence>
<keyword evidence="2" id="KW-0238">DNA-binding</keyword>
<dbReference type="GO" id="GO:0003677">
    <property type="term" value="F:DNA binding"/>
    <property type="evidence" value="ECO:0007669"/>
    <property type="project" value="UniProtKB-KW"/>
</dbReference>
<protein>
    <submittedName>
        <fullName evidence="2">Chromodomain-helicase-DNA-binding family protein</fullName>
    </submittedName>
</protein>
<keyword evidence="2" id="KW-0067">ATP-binding</keyword>
<accession>A0A392PEB5</accession>
<dbReference type="AlphaFoldDB" id="A0A392PEB5"/>
<evidence type="ECO:0000313" key="2">
    <source>
        <dbReference type="EMBL" id="MCI10471.1"/>
    </source>
</evidence>
<sequence>APEWNDEPTEEHVEGESPPHGTDDTCAQNSEKKEDNAVIGGEENEWDRLLRLR</sequence>
<proteinExistence type="predicted"/>
<feature type="region of interest" description="Disordered" evidence="1">
    <location>
        <begin position="1"/>
        <end position="41"/>
    </location>
</feature>
<feature type="non-terminal residue" evidence="2">
    <location>
        <position position="1"/>
    </location>
</feature>
<reference evidence="2 3" key="1">
    <citation type="journal article" date="2018" name="Front. Plant Sci.">
        <title>Red Clover (Trifolium pratense) and Zigzag Clover (T. medium) - A Picture of Genomic Similarities and Differences.</title>
        <authorList>
            <person name="Dluhosova J."/>
            <person name="Istvanek J."/>
            <person name="Nedelnik J."/>
            <person name="Repkova J."/>
        </authorList>
    </citation>
    <scope>NUCLEOTIDE SEQUENCE [LARGE SCALE GENOMIC DNA]</scope>
    <source>
        <strain evidence="3">cv. 10/8</strain>
        <tissue evidence="2">Leaf</tissue>
    </source>
</reference>
<dbReference type="EMBL" id="LXQA010076347">
    <property type="protein sequence ID" value="MCI10471.1"/>
    <property type="molecule type" value="Genomic_DNA"/>
</dbReference>
<keyword evidence="3" id="KW-1185">Reference proteome</keyword>
<organism evidence="2 3">
    <name type="scientific">Trifolium medium</name>
    <dbReference type="NCBI Taxonomy" id="97028"/>
    <lineage>
        <taxon>Eukaryota</taxon>
        <taxon>Viridiplantae</taxon>
        <taxon>Streptophyta</taxon>
        <taxon>Embryophyta</taxon>
        <taxon>Tracheophyta</taxon>
        <taxon>Spermatophyta</taxon>
        <taxon>Magnoliopsida</taxon>
        <taxon>eudicotyledons</taxon>
        <taxon>Gunneridae</taxon>
        <taxon>Pentapetalae</taxon>
        <taxon>rosids</taxon>
        <taxon>fabids</taxon>
        <taxon>Fabales</taxon>
        <taxon>Fabaceae</taxon>
        <taxon>Papilionoideae</taxon>
        <taxon>50 kb inversion clade</taxon>
        <taxon>NPAAA clade</taxon>
        <taxon>Hologalegina</taxon>
        <taxon>IRL clade</taxon>
        <taxon>Trifolieae</taxon>
        <taxon>Trifolium</taxon>
    </lineage>
</organism>
<name>A0A392PEB5_9FABA</name>
<keyword evidence="2" id="KW-0347">Helicase</keyword>
<keyword evidence="2" id="KW-0547">Nucleotide-binding</keyword>
<dbReference type="GO" id="GO:0004386">
    <property type="term" value="F:helicase activity"/>
    <property type="evidence" value="ECO:0007669"/>
    <property type="project" value="UniProtKB-KW"/>
</dbReference>